<evidence type="ECO:0000313" key="3">
    <source>
        <dbReference type="EMBL" id="GCC36133.1"/>
    </source>
</evidence>
<dbReference type="GO" id="GO:0033632">
    <property type="term" value="P:regulation of cell-cell adhesion mediated by integrin"/>
    <property type="evidence" value="ECO:0007669"/>
    <property type="project" value="TreeGrafter"/>
</dbReference>
<dbReference type="STRING" id="137246.A0A401T0F7"/>
<reference evidence="3 4" key="1">
    <citation type="journal article" date="2018" name="Nat. Ecol. Evol.">
        <title>Shark genomes provide insights into elasmobranch evolution and the origin of vertebrates.</title>
        <authorList>
            <person name="Hara Y"/>
            <person name="Yamaguchi K"/>
            <person name="Onimaru K"/>
            <person name="Kadota M"/>
            <person name="Koyanagi M"/>
            <person name="Keeley SD"/>
            <person name="Tatsumi K"/>
            <person name="Tanaka K"/>
            <person name="Motone F"/>
            <person name="Kageyama Y"/>
            <person name="Nozu R"/>
            <person name="Adachi N"/>
            <person name="Nishimura O"/>
            <person name="Nakagawa R"/>
            <person name="Tanegashima C"/>
            <person name="Kiyatake I"/>
            <person name="Matsumoto R"/>
            <person name="Murakumo K"/>
            <person name="Nishida K"/>
            <person name="Terakita A"/>
            <person name="Kuratani S"/>
            <person name="Sato K"/>
            <person name="Hyodo S Kuraku.S."/>
        </authorList>
    </citation>
    <scope>NUCLEOTIDE SEQUENCE [LARGE SCALE GENOMIC DNA]</scope>
</reference>
<dbReference type="GO" id="GO:0070527">
    <property type="term" value="P:platelet aggregation"/>
    <property type="evidence" value="ECO:0007669"/>
    <property type="project" value="TreeGrafter"/>
</dbReference>
<dbReference type="GO" id="GO:0005178">
    <property type="term" value="F:integrin binding"/>
    <property type="evidence" value="ECO:0007669"/>
    <property type="project" value="TreeGrafter"/>
</dbReference>
<feature type="region of interest" description="Disordered" evidence="1">
    <location>
        <begin position="146"/>
        <end position="192"/>
    </location>
</feature>
<proteinExistence type="predicted"/>
<dbReference type="FunFam" id="3.10.20.90:FF:000035">
    <property type="entry name" value="Fermitin family homolog 2 (Drosophila)"/>
    <property type="match status" value="1"/>
</dbReference>
<sequence length="192" mass="21728">MAHGGIKTSSGDYIDASWELKIAVEELGPEADPITLRVNGDVHIGGVILQLVEKIEIKKNWSDHGLWWEQKNRWVLKTNWTLDKYGIQADARLLFTPQHKSLRLQLPNLKTVKLKASFSCPVFSSIIGICKILDIRHPEELSLLKPLDDPNQRRKKKERDSEPEEEVVDLESLTPSRGTQSNDPVQTSGLDT</sequence>
<protein>
    <recommendedName>
        <fullName evidence="2">Kindlin-2 N-terminal domain-containing protein</fullName>
    </recommendedName>
</protein>
<feature type="compositionally biased region" description="Polar residues" evidence="1">
    <location>
        <begin position="173"/>
        <end position="192"/>
    </location>
</feature>
<dbReference type="PANTHER" id="PTHR16160:SF1">
    <property type="entry name" value="FERMITIN FAMILY HOMOLOG 3"/>
    <property type="match status" value="1"/>
</dbReference>
<dbReference type="GO" id="GO:0007159">
    <property type="term" value="P:leukocyte cell-cell adhesion"/>
    <property type="evidence" value="ECO:0007669"/>
    <property type="project" value="TreeGrafter"/>
</dbReference>
<comment type="caution">
    <text evidence="3">The sequence shown here is derived from an EMBL/GenBank/DDBJ whole genome shotgun (WGS) entry which is preliminary data.</text>
</comment>
<dbReference type="GO" id="GO:0007229">
    <property type="term" value="P:integrin-mediated signaling pathway"/>
    <property type="evidence" value="ECO:0007669"/>
    <property type="project" value="InterPro"/>
</dbReference>
<dbReference type="InterPro" id="IPR040790">
    <property type="entry name" value="Kindlin_2_N"/>
</dbReference>
<dbReference type="PANTHER" id="PTHR16160">
    <property type="entry name" value="FERMITIN 2-RELATED"/>
    <property type="match status" value="1"/>
</dbReference>
<dbReference type="Gene3D" id="3.10.20.90">
    <property type="entry name" value="Phosphatidylinositol 3-kinase Catalytic Subunit, Chain A, domain 1"/>
    <property type="match status" value="1"/>
</dbReference>
<accession>A0A401T0F7</accession>
<dbReference type="OrthoDB" id="10057618at2759"/>
<organism evidence="3 4">
    <name type="scientific">Chiloscyllium punctatum</name>
    <name type="common">Brownbanded bambooshark</name>
    <name type="synonym">Hemiscyllium punctatum</name>
    <dbReference type="NCBI Taxonomy" id="137246"/>
    <lineage>
        <taxon>Eukaryota</taxon>
        <taxon>Metazoa</taxon>
        <taxon>Chordata</taxon>
        <taxon>Craniata</taxon>
        <taxon>Vertebrata</taxon>
        <taxon>Chondrichthyes</taxon>
        <taxon>Elasmobranchii</taxon>
        <taxon>Galeomorphii</taxon>
        <taxon>Galeoidea</taxon>
        <taxon>Orectolobiformes</taxon>
        <taxon>Hemiscylliidae</taxon>
        <taxon>Chiloscyllium</taxon>
    </lineage>
</organism>
<dbReference type="OMA" id="DMQVERT"/>
<name>A0A401T0F7_CHIPU</name>
<dbReference type="InterPro" id="IPR037843">
    <property type="entry name" value="Kindlin/fermitin"/>
</dbReference>
<evidence type="ECO:0000313" key="4">
    <source>
        <dbReference type="Proteomes" id="UP000287033"/>
    </source>
</evidence>
<dbReference type="GO" id="GO:0007160">
    <property type="term" value="P:cell-matrix adhesion"/>
    <property type="evidence" value="ECO:0007669"/>
    <property type="project" value="TreeGrafter"/>
</dbReference>
<feature type="domain" description="Kindlin-2 N-terminal" evidence="2">
    <location>
        <begin position="13"/>
        <end position="100"/>
    </location>
</feature>
<dbReference type="Pfam" id="PF18124">
    <property type="entry name" value="Kindlin_2_N"/>
    <property type="match status" value="1"/>
</dbReference>
<evidence type="ECO:0000256" key="1">
    <source>
        <dbReference type="SAM" id="MobiDB-lite"/>
    </source>
</evidence>
<dbReference type="EMBL" id="BEZZ01000790">
    <property type="protein sequence ID" value="GCC36133.1"/>
    <property type="molecule type" value="Genomic_DNA"/>
</dbReference>
<gene>
    <name evidence="3" type="ORF">chiPu_0014625</name>
</gene>
<evidence type="ECO:0000259" key="2">
    <source>
        <dbReference type="Pfam" id="PF18124"/>
    </source>
</evidence>
<dbReference type="Proteomes" id="UP000287033">
    <property type="component" value="Unassembled WGS sequence"/>
</dbReference>
<dbReference type="GO" id="GO:0033622">
    <property type="term" value="P:integrin activation"/>
    <property type="evidence" value="ECO:0007669"/>
    <property type="project" value="TreeGrafter"/>
</dbReference>
<dbReference type="AlphaFoldDB" id="A0A401T0F7"/>
<dbReference type="GO" id="GO:0030055">
    <property type="term" value="C:cell-substrate junction"/>
    <property type="evidence" value="ECO:0007669"/>
    <property type="project" value="TreeGrafter"/>
</dbReference>
<keyword evidence="4" id="KW-1185">Reference proteome</keyword>